<dbReference type="SUPFAM" id="SSF48452">
    <property type="entry name" value="TPR-like"/>
    <property type="match status" value="1"/>
</dbReference>
<evidence type="ECO:0000313" key="12">
    <source>
        <dbReference type="Proteomes" id="UP000663864"/>
    </source>
</evidence>
<dbReference type="InterPro" id="IPR011990">
    <property type="entry name" value="TPR-like_helical_dom_sf"/>
</dbReference>
<keyword evidence="4" id="KW-0548">Nucleotidyltransferase</keyword>
<keyword evidence="9" id="KW-0521">NADP</keyword>
<dbReference type="PRINTS" id="PR00381">
    <property type="entry name" value="KINESINLIGHT"/>
</dbReference>
<feature type="repeat" description="TPR" evidence="8">
    <location>
        <begin position="851"/>
        <end position="884"/>
    </location>
</feature>
<comment type="catalytic activity">
    <reaction evidence="7 9">
        <text>L-arginyl-[protein] + NAD(+) = N(omega)-(ADP-D-ribosyl)-L-arginyl-[protein] + nicotinamide + H(+)</text>
        <dbReference type="Rhea" id="RHEA:19149"/>
        <dbReference type="Rhea" id="RHEA-COMP:10532"/>
        <dbReference type="Rhea" id="RHEA-COMP:15087"/>
        <dbReference type="ChEBI" id="CHEBI:15378"/>
        <dbReference type="ChEBI" id="CHEBI:17154"/>
        <dbReference type="ChEBI" id="CHEBI:29965"/>
        <dbReference type="ChEBI" id="CHEBI:57540"/>
        <dbReference type="ChEBI" id="CHEBI:142554"/>
        <dbReference type="EC" id="2.4.2.31"/>
    </reaction>
</comment>
<feature type="repeat" description="TPR" evidence="8">
    <location>
        <begin position="725"/>
        <end position="758"/>
    </location>
</feature>
<dbReference type="Pfam" id="PF13374">
    <property type="entry name" value="TPR_10"/>
    <property type="match status" value="1"/>
</dbReference>
<dbReference type="SUPFAM" id="SSF56399">
    <property type="entry name" value="ADP-ribosylation"/>
    <property type="match status" value="1"/>
</dbReference>
<dbReference type="Pfam" id="PF13424">
    <property type="entry name" value="TPR_12"/>
    <property type="match status" value="6"/>
</dbReference>
<gene>
    <name evidence="11" type="ORF">JBS370_LOCUS33358</name>
    <name evidence="10" type="ORF">ZHD862_LOCUS36278</name>
</gene>
<reference evidence="10" key="1">
    <citation type="submission" date="2021-02" db="EMBL/GenBank/DDBJ databases">
        <authorList>
            <person name="Nowell W R."/>
        </authorList>
    </citation>
    <scope>NUCLEOTIDE SEQUENCE</scope>
</reference>
<dbReference type="EMBL" id="CAJNOT010005762">
    <property type="protein sequence ID" value="CAF1474301.1"/>
    <property type="molecule type" value="Genomic_DNA"/>
</dbReference>
<evidence type="ECO:0000256" key="9">
    <source>
        <dbReference type="RuleBase" id="RU361228"/>
    </source>
</evidence>
<feature type="repeat" description="TPR" evidence="8">
    <location>
        <begin position="557"/>
        <end position="590"/>
    </location>
</feature>
<feature type="repeat" description="TPR" evidence="8">
    <location>
        <begin position="893"/>
        <end position="926"/>
    </location>
</feature>
<dbReference type="Proteomes" id="UP000663836">
    <property type="component" value="Unassembled WGS sequence"/>
</dbReference>
<keyword evidence="9" id="KW-0520">NAD</keyword>
<evidence type="ECO:0000256" key="3">
    <source>
        <dbReference type="ARBA" id="ARBA00022679"/>
    </source>
</evidence>
<organism evidence="10 12">
    <name type="scientific">Rotaria sordida</name>
    <dbReference type="NCBI Taxonomy" id="392033"/>
    <lineage>
        <taxon>Eukaryota</taxon>
        <taxon>Metazoa</taxon>
        <taxon>Spiralia</taxon>
        <taxon>Gnathifera</taxon>
        <taxon>Rotifera</taxon>
        <taxon>Eurotatoria</taxon>
        <taxon>Bdelloidea</taxon>
        <taxon>Philodinida</taxon>
        <taxon>Philodinidae</taxon>
        <taxon>Rotaria</taxon>
    </lineage>
</organism>
<feature type="repeat" description="TPR" evidence="8">
    <location>
        <begin position="767"/>
        <end position="800"/>
    </location>
</feature>
<feature type="repeat" description="TPR" evidence="8">
    <location>
        <begin position="641"/>
        <end position="674"/>
    </location>
</feature>
<feature type="repeat" description="TPR" evidence="8">
    <location>
        <begin position="435"/>
        <end position="468"/>
    </location>
</feature>
<evidence type="ECO:0000256" key="6">
    <source>
        <dbReference type="ARBA" id="ARBA00022803"/>
    </source>
</evidence>
<feature type="repeat" description="TPR" evidence="8">
    <location>
        <begin position="976"/>
        <end position="1009"/>
    </location>
</feature>
<dbReference type="PANTHER" id="PTHR45641:SF19">
    <property type="entry name" value="NEPHROCYSTIN-3"/>
    <property type="match status" value="1"/>
</dbReference>
<feature type="repeat" description="TPR" evidence="8">
    <location>
        <begin position="473"/>
        <end position="506"/>
    </location>
</feature>
<dbReference type="PROSITE" id="PS51996">
    <property type="entry name" value="TR_MART"/>
    <property type="match status" value="1"/>
</dbReference>
<dbReference type="PANTHER" id="PTHR45641">
    <property type="entry name" value="TETRATRICOPEPTIDE REPEAT PROTEIN (AFU_ORTHOLOGUE AFUA_6G03870)"/>
    <property type="match status" value="1"/>
</dbReference>
<evidence type="ECO:0000313" key="10">
    <source>
        <dbReference type="EMBL" id="CAF1474301.1"/>
    </source>
</evidence>
<proteinExistence type="inferred from homology"/>
<evidence type="ECO:0000256" key="7">
    <source>
        <dbReference type="ARBA" id="ARBA00047597"/>
    </source>
</evidence>
<dbReference type="InterPro" id="IPR000768">
    <property type="entry name" value="ART"/>
</dbReference>
<dbReference type="Gene3D" id="1.25.40.10">
    <property type="entry name" value="Tetratricopeptide repeat domain"/>
    <property type="match status" value="4"/>
</dbReference>
<dbReference type="SMART" id="SM00028">
    <property type="entry name" value="TPR"/>
    <property type="match status" value="14"/>
</dbReference>
<feature type="repeat" description="TPR" evidence="8">
    <location>
        <begin position="599"/>
        <end position="632"/>
    </location>
</feature>
<dbReference type="PROSITE" id="PS50293">
    <property type="entry name" value="TPR_REGION"/>
    <property type="match status" value="6"/>
</dbReference>
<evidence type="ECO:0000256" key="2">
    <source>
        <dbReference type="ARBA" id="ARBA00022676"/>
    </source>
</evidence>
<sequence>MGCGTSMTTDKSVVNATTPVKISLPTHPHRSQVSITNGEKGQQRVQAQDLVQNYFLLWLDGNLDESNEDFQNSIKQLQLTVDTIEKFRDANECLHYISNFKNQKAFLIVSGALTENVLPRVHGMPQIYAIYIFCRKKSKYEQWETKKWPKVRGVFTEIHSICASVQQSARECDDDTVGITGELESSFMYTTFFKEIVLEIDFDEKKTIPELADYACQQKVYANNKKELELINEFAQKYHGNIDNNPVQWYTAECFTYKMLNKALGNLDVTTLLKTGFFMRDLHQNIQQLHDEQLNDKDKPFPSIVYRGQTMTQQDFETKIQPDKLMSFNNFLSTSELRNVAVDFIRDNSKIGVLFIIKIDPSIKSVPYARIAKFSKFPDEKEILFSTHAVFRIRQIKEIQEKEMKIWQVKLTLTSDGADEQLSNLTEQIRMEITGTGWERMGLLLWKMGENDKAEQVFTMLLDQEPDDENNQAYCYHHLGLMKDDQGQYDVAIDFYEKSLAICEKILPPNHPSLATSYNSIGLVYDNMGDYSKALEFYEKALKIREEALSSNHPDLAIPYGNIGGVYNNMGDYLKALEFYEKSYKIKEKALSPNHPDLATSYNNIGVVYKNMGDYSKALEFFEKAHKIDEKALPPNHPDLATSYNNIGQVYNNMGDYSKALEFYEKALKIREEALSSNHPSLATSYNSIGGVYNNMGDYSKALEFYEKSHQICEKALPPNHPSLATSYRNIGQLYNNMGDYSKALEYFKKSHQIYEKALPPNHPSLATSYSNIGQVYNNMGDYSKALEFYEKDLEITKKALPPNHPSLAGSHLNFAASYERMGDYAAALMALQSAFQIQQKAFQEGNPAFASTYSWLGGVYRSMKDYPKALEYFENCLTIVQKTLPERHPNRAITYSNIGDVHRLIGNYERAISFHRKALNIQENVQCNPLECATTYTNLGETYREMKDYSTALTYFEKGLEIRQKKLPKTHPDLAVVFHNMAKLYLSTRQYSMAIENIQQAIEIAQEKLPSNHPHLLEYKETFEEILKKI</sequence>
<dbReference type="Proteomes" id="UP000663864">
    <property type="component" value="Unassembled WGS sequence"/>
</dbReference>
<keyword evidence="6 8" id="KW-0802">TPR repeat</keyword>
<name>A0A815RA51_9BILA</name>
<dbReference type="EC" id="2.4.2.31" evidence="9"/>
<feature type="repeat" description="TPR" evidence="8">
    <location>
        <begin position="683"/>
        <end position="716"/>
    </location>
</feature>
<feature type="repeat" description="TPR" evidence="8">
    <location>
        <begin position="934"/>
        <end position="967"/>
    </location>
</feature>
<feature type="repeat" description="TPR" evidence="8">
    <location>
        <begin position="515"/>
        <end position="548"/>
    </location>
</feature>
<dbReference type="Pfam" id="PF01129">
    <property type="entry name" value="ART"/>
    <property type="match status" value="1"/>
</dbReference>
<comment type="caution">
    <text evidence="10">The sequence shown here is derived from an EMBL/GenBank/DDBJ whole genome shotgun (WGS) entry which is preliminary data.</text>
</comment>
<dbReference type="InterPro" id="IPR006597">
    <property type="entry name" value="Sel1-like"/>
</dbReference>
<dbReference type="PROSITE" id="PS50005">
    <property type="entry name" value="TPR"/>
    <property type="match status" value="13"/>
</dbReference>
<evidence type="ECO:0000256" key="1">
    <source>
        <dbReference type="ARBA" id="ARBA00009558"/>
    </source>
</evidence>
<dbReference type="GO" id="GO:0016779">
    <property type="term" value="F:nucleotidyltransferase activity"/>
    <property type="evidence" value="ECO:0007669"/>
    <property type="project" value="UniProtKB-KW"/>
</dbReference>
<dbReference type="InterPro" id="IPR019734">
    <property type="entry name" value="TPR_rpt"/>
</dbReference>
<protein>
    <recommendedName>
        <fullName evidence="9">NAD(P)(+)--arginine ADP-ribosyltransferase</fullName>
        <ecNumber evidence="9">2.4.2.31</ecNumber>
    </recommendedName>
    <alternativeName>
        <fullName evidence="9">Mono(ADP-ribosyl)transferase</fullName>
    </alternativeName>
</protein>
<dbReference type="AlphaFoldDB" id="A0A815RA51"/>
<dbReference type="GO" id="GO:0106274">
    <property type="term" value="F:NAD+-protein-arginine ADP-ribosyltransferase activity"/>
    <property type="evidence" value="ECO:0007669"/>
    <property type="project" value="UniProtKB-EC"/>
</dbReference>
<evidence type="ECO:0000256" key="5">
    <source>
        <dbReference type="ARBA" id="ARBA00022737"/>
    </source>
</evidence>
<accession>A0A815RA51</accession>
<evidence type="ECO:0000256" key="4">
    <source>
        <dbReference type="ARBA" id="ARBA00022695"/>
    </source>
</evidence>
<evidence type="ECO:0000313" key="11">
    <source>
        <dbReference type="EMBL" id="CAF4137998.1"/>
    </source>
</evidence>
<keyword evidence="3 9" id="KW-0808">Transferase</keyword>
<keyword evidence="5" id="KW-0677">Repeat</keyword>
<dbReference type="SMART" id="SM00671">
    <property type="entry name" value="SEL1"/>
    <property type="match status" value="5"/>
</dbReference>
<dbReference type="EMBL" id="CAJOBD010009581">
    <property type="protein sequence ID" value="CAF4137998.1"/>
    <property type="molecule type" value="Genomic_DNA"/>
</dbReference>
<dbReference type="Gene3D" id="3.90.176.10">
    <property type="entry name" value="Toxin ADP-ribosyltransferase, Chain A, domain 1"/>
    <property type="match status" value="1"/>
</dbReference>
<keyword evidence="2 9" id="KW-0328">Glycosyltransferase</keyword>
<evidence type="ECO:0000256" key="8">
    <source>
        <dbReference type="PROSITE-ProRule" id="PRU00339"/>
    </source>
</evidence>
<comment type="similarity">
    <text evidence="1 9">Belongs to the Arg-specific ADP-ribosyltransferase family.</text>
</comment>